<evidence type="ECO:0000256" key="1">
    <source>
        <dbReference type="SAM" id="MobiDB-lite"/>
    </source>
</evidence>
<dbReference type="GO" id="GO:0005635">
    <property type="term" value="C:nuclear envelope"/>
    <property type="evidence" value="ECO:0007669"/>
    <property type="project" value="TreeGrafter"/>
</dbReference>
<dbReference type="GO" id="GO:0005737">
    <property type="term" value="C:cytoplasm"/>
    <property type="evidence" value="ECO:0007669"/>
    <property type="project" value="TreeGrafter"/>
</dbReference>
<evidence type="ECO:0000313" key="3">
    <source>
        <dbReference type="EMBL" id="CAF0848200.1"/>
    </source>
</evidence>
<dbReference type="Pfam" id="PF00932">
    <property type="entry name" value="LTD"/>
    <property type="match status" value="1"/>
</dbReference>
<dbReference type="Proteomes" id="UP000663879">
    <property type="component" value="Unassembled WGS sequence"/>
</dbReference>
<evidence type="ECO:0000313" key="4">
    <source>
        <dbReference type="Proteomes" id="UP000663879"/>
    </source>
</evidence>
<keyword evidence="4" id="KW-1185">Reference proteome</keyword>
<dbReference type="Gene3D" id="2.60.40.1260">
    <property type="entry name" value="Lamin Tail domain"/>
    <property type="match status" value="1"/>
</dbReference>
<dbReference type="OrthoDB" id="102442at2759"/>
<proteinExistence type="predicted"/>
<dbReference type="InterPro" id="IPR001322">
    <property type="entry name" value="Lamin_tail_dom"/>
</dbReference>
<dbReference type="InterPro" id="IPR042840">
    <property type="entry name" value="LMNTD1"/>
</dbReference>
<feature type="non-terminal residue" evidence="3">
    <location>
        <position position="355"/>
    </location>
</feature>
<dbReference type="EMBL" id="CAJNOC010001246">
    <property type="protein sequence ID" value="CAF0848200.1"/>
    <property type="molecule type" value="Genomic_DNA"/>
</dbReference>
<accession>A0A813W9N2</accession>
<gene>
    <name evidence="3" type="ORF">OXX778_LOCUS8809</name>
</gene>
<dbReference type="SUPFAM" id="SSF74853">
    <property type="entry name" value="Lamin A/C globular tail domain"/>
    <property type="match status" value="1"/>
</dbReference>
<comment type="caution">
    <text evidence="3">The sequence shown here is derived from an EMBL/GenBank/DDBJ whole genome shotgun (WGS) entry which is preliminary data.</text>
</comment>
<protein>
    <recommendedName>
        <fullName evidence="2">LTD domain-containing protein</fullName>
    </recommendedName>
</protein>
<sequence length="355" mass="40451">RSNISKTRYQVPFGQITNIQNQSNLESIRSNDRLKSFSPENAFQSLISSHRQAPNDFENQFLTKQFQSNDYALKNSQFPAPLGLQNSNFPSTTNISTQRAKINESKLSKVDVTKDLFNNFEKSTFLNPKKEISNFSLSTIDNNTITEASYVGNVKIHEVNKNGYYIRLLNVSNKYEEDLSNYTIQQMVSSMPVAVFRLPYPTKLEPGHTITIWARTDEVEQQLPHTFVWNEQDKWGTGPECTTVLAKPNGQAVSWTTGCHKYGNIDYDDVLPVYSGKRNRTPVQLDRQKLIPQRVFTPTKHPHGSKTKISDDQNEQEETIPVTTGKSLDTNTGFQRCFFNNQKNRPVNSAAQVIN</sequence>
<feature type="region of interest" description="Disordered" evidence="1">
    <location>
        <begin position="297"/>
        <end position="326"/>
    </location>
</feature>
<feature type="domain" description="LTD" evidence="2">
    <location>
        <begin position="142"/>
        <end position="264"/>
    </location>
</feature>
<dbReference type="InterPro" id="IPR036415">
    <property type="entry name" value="Lamin_tail_dom_sf"/>
</dbReference>
<name>A0A813W9N2_9BILA</name>
<evidence type="ECO:0000259" key="2">
    <source>
        <dbReference type="PROSITE" id="PS51841"/>
    </source>
</evidence>
<dbReference type="PANTHER" id="PTHR47012">
    <property type="entry name" value="LAMIN TAIL DOMAIN-CONTAINING PROTEIN 1"/>
    <property type="match status" value="1"/>
</dbReference>
<dbReference type="AlphaFoldDB" id="A0A813W9N2"/>
<dbReference type="PROSITE" id="PS51841">
    <property type="entry name" value="LTD"/>
    <property type="match status" value="1"/>
</dbReference>
<organism evidence="3 4">
    <name type="scientific">Brachionus calyciflorus</name>
    <dbReference type="NCBI Taxonomy" id="104777"/>
    <lineage>
        <taxon>Eukaryota</taxon>
        <taxon>Metazoa</taxon>
        <taxon>Spiralia</taxon>
        <taxon>Gnathifera</taxon>
        <taxon>Rotifera</taxon>
        <taxon>Eurotatoria</taxon>
        <taxon>Monogononta</taxon>
        <taxon>Pseudotrocha</taxon>
        <taxon>Ploima</taxon>
        <taxon>Brachionidae</taxon>
        <taxon>Brachionus</taxon>
    </lineage>
</organism>
<dbReference type="PANTHER" id="PTHR47012:SF3">
    <property type="entry name" value="LAMIN TAIL DOMAIN CONTAINING 1"/>
    <property type="match status" value="1"/>
</dbReference>
<reference evidence="3" key="1">
    <citation type="submission" date="2021-02" db="EMBL/GenBank/DDBJ databases">
        <authorList>
            <person name="Nowell W R."/>
        </authorList>
    </citation>
    <scope>NUCLEOTIDE SEQUENCE</scope>
    <source>
        <strain evidence="3">Ploen Becks lab</strain>
    </source>
</reference>